<evidence type="ECO:0000313" key="2">
    <source>
        <dbReference type="Proteomes" id="UP001159405"/>
    </source>
</evidence>
<comment type="caution">
    <text evidence="1">The sequence shown here is derived from an EMBL/GenBank/DDBJ whole genome shotgun (WGS) entry which is preliminary data.</text>
</comment>
<reference evidence="1 2" key="1">
    <citation type="submission" date="2022-05" db="EMBL/GenBank/DDBJ databases">
        <authorList>
            <consortium name="Genoscope - CEA"/>
            <person name="William W."/>
        </authorList>
    </citation>
    <scope>NUCLEOTIDE SEQUENCE [LARGE SCALE GENOMIC DNA]</scope>
</reference>
<protein>
    <recommendedName>
        <fullName evidence="3">Endonuclease/exonuclease/phosphatase domain-containing protein</fullName>
    </recommendedName>
</protein>
<name>A0ABN8N2Q6_9CNID</name>
<keyword evidence="2" id="KW-1185">Reference proteome</keyword>
<dbReference type="Proteomes" id="UP001159405">
    <property type="component" value="Unassembled WGS sequence"/>
</dbReference>
<gene>
    <name evidence="1" type="ORF">PLOB_00045737</name>
</gene>
<dbReference type="EMBL" id="CALNXK010000008">
    <property type="protein sequence ID" value="CAH3040532.1"/>
    <property type="molecule type" value="Genomic_DNA"/>
</dbReference>
<sequence>MMAVTPANETRHLIELSEFSKSLIDLFLANEAVKFATLGVSPIGCSDHSLIYVSCKLTCPRSIPRIIESRQYKNLCLMTL</sequence>
<evidence type="ECO:0000313" key="1">
    <source>
        <dbReference type="EMBL" id="CAH3040532.1"/>
    </source>
</evidence>
<evidence type="ECO:0008006" key="3">
    <source>
        <dbReference type="Google" id="ProtNLM"/>
    </source>
</evidence>
<organism evidence="1 2">
    <name type="scientific">Porites lobata</name>
    <dbReference type="NCBI Taxonomy" id="104759"/>
    <lineage>
        <taxon>Eukaryota</taxon>
        <taxon>Metazoa</taxon>
        <taxon>Cnidaria</taxon>
        <taxon>Anthozoa</taxon>
        <taxon>Hexacorallia</taxon>
        <taxon>Scleractinia</taxon>
        <taxon>Fungiina</taxon>
        <taxon>Poritidae</taxon>
        <taxon>Porites</taxon>
    </lineage>
</organism>
<accession>A0ABN8N2Q6</accession>
<proteinExistence type="predicted"/>